<evidence type="ECO:0000313" key="1">
    <source>
        <dbReference type="EMBL" id="MEM5399756.1"/>
    </source>
</evidence>
<sequence>MNKNIYRVIFSVARGAWTVVQETATGNGRGRSTGTLRQVAIPFERWGFVDMLSMRHVAFAALCVFGLQPVFADAQVVAAPTSGSRPVVGVAGNGVPVVQIATPNGAGVSNNAYTQFNVGTPGLILNNSPGNVQTQLGGYVAGNANLVGGSARVIVNQVVGGNPSQLLGYTEVAGQKADVILANPSGIFCSGCGFINTSRGVLTTGTPVFGGTGSLDAFHVTGGQIQIGSAGLNGSNVDQVDLIARSVAVNGKVWANQSLNVITGNNDVRYSDLGTQALGPDGNSPGVAIDVSQLGGMYAGKIRLVGTETGVGVNSAGTIASQSGDVQLSSQGKVTLSGTTTANGNVAIQAAGDVSNGGSVYATQNATVSSQGQVGNSGTIAALGNLGVTGASVNSTGALGAGIDANGNVTGTGSLSVSGTGAVSATGQQLAGGDLALSGSSLNMANASTSAKGNASLTATGAGGDTGNIVNTGASMQVGGSLTANAAGIVTNDQGQIGAGQLSVTAAGISNRGGALSQTGAGATTLTASGAFDNTGGTLTTNGQNAAIVSGSLTNANGTLSHAGSGALNVQTGALDNSHGSIATNGQATIAAASLANGSGSITSAQALGLKSNGDIDNTAGQIEAAGAVNVAGANVQNTAGRIVSQNADGLTLTASGQITNAAGTTAQGATGGVIGGNGNATLQAGSLTSSGTVTAAKTLATTVTGALNNNSGSMSGAAITANAASLTNSNGSISANSVSLTAPQLDNSNGQITANQLSLGSTNLTNEHGTVTQLGSGAMGINVSGALDNSNGGLIQTNSTDLTLAPASLNNNGGTITHAGTGTLSINAGNGAGSLTNAGGRIVTNGLATLSAGSVDDTGGTIAAQTGLSASVAGALNNTNGQLTSNGDLGVTSGAALTNASGTIAAAGNGSVQAQSLANSGSITAGRTLAATVAGALDNSGGTMGAQTLTASAASLTNANGLFSGNTVSLTAPQFDNNGGKITANQLGVNATNLTNHGGTVTQLGSGAMGVDVSNTLDNSGSGVIQTNGTDLTLAPSTLNNNGGTITHAGTGTLSINAGNGAGAFTNVGGKIVTNGQANLSAGSLDDTGGAIAAQTGLSATVAGALNNTNGQLESNANLNLSSGAAITNAGGTIAASGNGTLQSASLTNGGSITARQNLDATVAGTLDNSAGTLGAQAVSTHSGSLSNANGVISGNSVTLTAPQFDNSGGKITANQLDVTATNLTNHGGTVTQLGSAAMRVNVGGTLDNSNGGLVQTNSTDLTLAPASLNNNGGTITHAGTGTLTIDAGNGAGAVTNVSGSIVSNGSVALGAGSLDDTGGAIGGQAGLGATVAGTLTNTNGKLVSNANLSVTGGAITNTGGTIAASGNDSVQAASLTNGGSITAGQALVTTVSGVLDNGSGTLSGQSVTASAASFKNADGVVSGNAVQLTAQQLDNSHGRLIANQLGLTTTNLTNEGGSITQLGTGTMGLGVSGTLDNSNGGVIQTNSTDLTLAPASLNNNGGTITHAGTGTLTVDPGNGAGTLTNVGGRIVTNGQASVSTGSLDNTGGTLASHGVMSVTDQGTLNNTRGRLSSGTGLSASSGGALLNAGGVIGAGGVAGGSTLSLSASSIDNTGGAITNVGTGATTVSGGSQITNSNAGGAPGMGSISGNGDVTLNATSISNTQGGQLGGANLQINAGNLDNSGGAIGNVGNVANFGGDVGITTGTLAATNGQINASRNLSVTANALSGGGAYSAVNNLSLNLRGDFATSENYSFSAGNNLSFTLPGTFSNAGTFSAVNGLSVQAGNITNSGTLTAGGLLATQSNTLTNTGTIVGGSVSLNATQTLSNLGTSALIGATDSAGTLELLSADIENRDDSTGTDTQAMTAIYGLGKVVLAGGKDANGNYTNANLVHNQSALIQSGGDMEIDANQVTNTRRVMTTSGGYTSAVDPALLAQLGISLSSEQSERYNGSSVTQSQSRSTVGSVGGNVSIAAGKDVHIGGSDVIAGKAAGDVTGATGNISIAGQNVTIDPGQDSAQSHDQQEAHSSGLTLAVTGTPLDTVRNLRSAGSSGTGFQRAQGIGNELGASAADTPSLTATFSHTSSSSTTDMSSLTNAGSTIRGGGNVSVSATGGAVKDANGQAIDGDLSVIGSTISAGGTTTLDANRNVLLQASTDQLQQSSQSQTSGMSLQIASPSLGNLGRWISGGPNSSGVSSSPYNAARSSADSNGTSTTQTASVVSGNSVVVKSRTGDIDVVGSGISGTQGVDLVATQGAINVMAGTETSSNHQESSSHQFGDLGSNGTGTGFSVGVSSQHLVEDSAAQNQSTIRSQIVSGNGNVTLDAKQDVTVAGSDLAAGKDLTLIGKNLNLDAGADAQQISMSQSASQFGVTLALGGAAGNAVAAVNQATGSHRSSDSRLAAIDDAKAGLAAYDVVKTAAQLASTGTSSQALVKATVSIGGGSSHSESQQSATVNAGSTLNAGGTATLVATGSGAKDADGFATDGDINSRGTRISGNDIVLNAARDINLQSAQDLTHQTSSNSSSNASIGVGAALGGQQNGFTIELAASGAKGNANGDSVTNRDTQIAAANNLSITSGRDTNLRGAEVSGKTVDANVGRDLNIQSVQDTNTYDSKQVSGGFSMSICVPPICYGSTVSGSASVSDQWIKDNYRSVNQQSGIYAGDGGFNVQVGNHTQLDGGVIASTATQDKNTLSTQTFGYSNLQNTADYSGSTVGLSVSGSMGKSTPQGTGFSAPVSPNGVAGASPNQLGPSGLGVAGVSSSQSGTTYAAVSPGTITVRGDAGTGHDSTAGLSRDAASANDGAVKNTFDAQKVQNDMSVQQGAVQVGMQVVGDVATALEDQANAKLNTAKAAKDAALKAGDTQAAAQAQADIDSANQQLALWGNDGAARIGSHAIVAGVGAALGGGSVAGAVGGTIAGDIAGNAAAQALDNTPGGRLLSNVISGVAGAVAGGALGGTAGVMSGANGALGADLYNRQLHPEEKQKIHDLAGGDAAKEARLTAAACAMTHCYAEYPEGSAAYQQLKQIADFGASDALAGERNLLSQQTGMFGYTTGGPFSDANLDAAQQFNNTYQLTTRGAGAAEAVLGAVGLGGAITSAPVTCATGVGCVANAVVAGTSVDALIAGSKQVVSGQPESTYLNQALTSLGMSPAAAGLLETALGIGGAATVGSIANQATAQAALLNTASRETYTTSAFTPQGVQFTSSMIDTNRVVQSIYNDYVRALGGNTQLAETFTGNAVRSGVDIPKVVQLGTSDELVRLVPVGDSAGVSSFYMSRAQYDSLIGQNASATSVADALGLPASSFANGGFKGFQAFSIQPQPGKIVSVYQSTIAPVNQGQYSASGGLLQYIVPDLGSFTSPKPILGGVIR</sequence>
<protein>
    <submittedName>
        <fullName evidence="1">Hemagglutinin repeat-containing protein</fullName>
    </submittedName>
</protein>
<comment type="caution">
    <text evidence="1">The sequence shown here is derived from an EMBL/GenBank/DDBJ whole genome shotgun (WGS) entry which is preliminary data.</text>
</comment>
<name>A0ACC6RDN5_9BURK</name>
<organism evidence="1 2">
    <name type="scientific">Paraburkholderia unamae</name>
    <dbReference type="NCBI Taxonomy" id="219649"/>
    <lineage>
        <taxon>Bacteria</taxon>
        <taxon>Pseudomonadati</taxon>
        <taxon>Pseudomonadota</taxon>
        <taxon>Betaproteobacteria</taxon>
        <taxon>Burkholderiales</taxon>
        <taxon>Burkholderiaceae</taxon>
        <taxon>Paraburkholderia</taxon>
    </lineage>
</organism>
<dbReference type="EMBL" id="JAYMRU010000003">
    <property type="protein sequence ID" value="MEM5399756.1"/>
    <property type="molecule type" value="Genomic_DNA"/>
</dbReference>
<dbReference type="Proteomes" id="UP001392318">
    <property type="component" value="Unassembled WGS sequence"/>
</dbReference>
<evidence type="ECO:0000313" key="2">
    <source>
        <dbReference type="Proteomes" id="UP001392318"/>
    </source>
</evidence>
<keyword evidence="2" id="KW-1185">Reference proteome</keyword>
<reference evidence="1" key="1">
    <citation type="submission" date="2024-01" db="EMBL/GenBank/DDBJ databases">
        <title>The diversity of rhizobia nodulating Mimosa spp. in eleven states of Brazil covering several biomes is determined by host plant, location, and edaphic factors.</title>
        <authorList>
            <person name="Rouws L."/>
            <person name="Barauna A."/>
            <person name="Beukes C."/>
            <person name="De Faria S.M."/>
            <person name="Gross E."/>
            <person name="Dos Reis Junior F.B."/>
            <person name="Simon M."/>
            <person name="Maluk M."/>
            <person name="Odee D.W."/>
            <person name="Kenicer G."/>
            <person name="Young J.P.W."/>
            <person name="Reis V.M."/>
            <person name="Zilli J."/>
            <person name="James E.K."/>
        </authorList>
    </citation>
    <scope>NUCLEOTIDE SEQUENCE</scope>
    <source>
        <strain evidence="1">JPY452</strain>
    </source>
</reference>
<accession>A0ACC6RDN5</accession>
<gene>
    <name evidence="1" type="ORF">VSR83_06580</name>
</gene>
<proteinExistence type="predicted"/>